<dbReference type="RefSeq" id="WP_005990730.1">
    <property type="nucleotide sequence ID" value="NZ_AECZ01000002.1"/>
</dbReference>
<feature type="compositionally biased region" description="Pro residues" evidence="1">
    <location>
        <begin position="44"/>
        <end position="62"/>
    </location>
</feature>
<sequence>MEESLLREILAVQKEILAEVRLMRQALVPRLAATGQRRSAPAATPQPKPVPETTAPIPPAPEAAPQTTAQQPQPAQPAGSMLTLDELTDLGGQFLEPGQLSRGPKVAPVEAADLLRDIKAKNRAKRGAFAEFEKFGRGR</sequence>
<feature type="region of interest" description="Disordered" evidence="1">
    <location>
        <begin position="31"/>
        <end position="103"/>
    </location>
</feature>
<dbReference type="STRING" id="596151.DesfrDRAFT_0471"/>
<dbReference type="Proteomes" id="UP000006250">
    <property type="component" value="Unassembled WGS sequence"/>
</dbReference>
<evidence type="ECO:0000313" key="3">
    <source>
        <dbReference type="Proteomes" id="UP000006250"/>
    </source>
</evidence>
<dbReference type="AlphaFoldDB" id="E1JS72"/>
<accession>E1JS72</accession>
<protein>
    <submittedName>
        <fullName evidence="2">Uncharacterized protein</fullName>
    </submittedName>
</protein>
<reference evidence="2 3" key="1">
    <citation type="submission" date="2010-08" db="EMBL/GenBank/DDBJ databases">
        <title>The draft genome of Desulfovibrio fructosovorans JJ.</title>
        <authorList>
            <consortium name="US DOE Joint Genome Institute (JGI-PGF)"/>
            <person name="Lucas S."/>
            <person name="Copeland A."/>
            <person name="Lapidus A."/>
            <person name="Cheng J.-F."/>
            <person name="Bruce D."/>
            <person name="Goodwin L."/>
            <person name="Pitluck S."/>
            <person name="Land M.L."/>
            <person name="Hauser L."/>
            <person name="Chang Y.-J."/>
            <person name="Jeffries C."/>
            <person name="Wall J.D."/>
            <person name="Stahl D.A."/>
            <person name="Arkin A.P."/>
            <person name="Dehal P."/>
            <person name="Stolyar S.M."/>
            <person name="Hazen T.C."/>
            <person name="Woyke T.J."/>
        </authorList>
    </citation>
    <scope>NUCLEOTIDE SEQUENCE [LARGE SCALE GENOMIC DNA]</scope>
    <source>
        <strain evidence="2 3">JJ</strain>
    </source>
</reference>
<feature type="compositionally biased region" description="Low complexity" evidence="1">
    <location>
        <begin position="63"/>
        <end position="78"/>
    </location>
</feature>
<organism evidence="2 3">
    <name type="scientific">Solidesulfovibrio fructosivorans JJ]</name>
    <dbReference type="NCBI Taxonomy" id="596151"/>
    <lineage>
        <taxon>Bacteria</taxon>
        <taxon>Pseudomonadati</taxon>
        <taxon>Thermodesulfobacteriota</taxon>
        <taxon>Desulfovibrionia</taxon>
        <taxon>Desulfovibrionales</taxon>
        <taxon>Desulfovibrionaceae</taxon>
        <taxon>Solidesulfovibrio</taxon>
    </lineage>
</organism>
<name>E1JS72_SOLFR</name>
<keyword evidence="3" id="KW-1185">Reference proteome</keyword>
<dbReference type="EMBL" id="AECZ01000002">
    <property type="protein sequence ID" value="EFL52841.1"/>
    <property type="molecule type" value="Genomic_DNA"/>
</dbReference>
<dbReference type="OrthoDB" id="5458491at2"/>
<comment type="caution">
    <text evidence="2">The sequence shown here is derived from an EMBL/GenBank/DDBJ whole genome shotgun (WGS) entry which is preliminary data.</text>
</comment>
<gene>
    <name evidence="2" type="ORF">DesfrDRAFT_0471</name>
</gene>
<evidence type="ECO:0000256" key="1">
    <source>
        <dbReference type="SAM" id="MobiDB-lite"/>
    </source>
</evidence>
<evidence type="ECO:0000313" key="2">
    <source>
        <dbReference type="EMBL" id="EFL52841.1"/>
    </source>
</evidence>
<dbReference type="eggNOG" id="ENOG50317XW">
    <property type="taxonomic scope" value="Bacteria"/>
</dbReference>
<proteinExistence type="predicted"/>